<dbReference type="GO" id="GO:0006508">
    <property type="term" value="P:proteolysis"/>
    <property type="evidence" value="ECO:0007669"/>
    <property type="project" value="InterPro"/>
</dbReference>
<dbReference type="PANTHER" id="PTHR30023:SF0">
    <property type="entry name" value="PENICILLIN-SENSITIVE CARBOXYPEPTIDASE A"/>
    <property type="match status" value="1"/>
</dbReference>
<dbReference type="GO" id="GO:0004185">
    <property type="term" value="F:serine-type carboxypeptidase activity"/>
    <property type="evidence" value="ECO:0007669"/>
    <property type="project" value="InterPro"/>
</dbReference>
<keyword evidence="3" id="KW-0732">Signal</keyword>
<dbReference type="PANTHER" id="PTHR30023">
    <property type="entry name" value="D-ALANYL-D-ALANINE CARBOXYPEPTIDASE"/>
    <property type="match status" value="1"/>
</dbReference>
<sequence>MHASSFSPLQPKAILVLWACLFISTPAHPGQSTASGAALQQIPSAVAASLEKNQIPKEAISISVIEIEQDRHGKMTAKPELDWRSTQAMNPASTMKLLTTLAGLDLLGPKYRWRTALFTDGLIRQGILKGNIYLQGTGDPKLIPEEFAKMMKALQNLGIQKIDGNLIFDRSAYAPSVMEHNTIDGESLRSYNVPPDPLLYAFRTLSFQLGKSRTADFIDINFSPPLSQLKVINQMQLVDRACENWKSNIRFNLETDSVAANQDQLLTAQFSGSFPNGCKDVNYNVVALDANTFLTQGFVAAWELSGGRWAQTPIGKSGTVPMSARSLLQFEGISLADDVHDINKYSNNVMARQLLLTLALEKIGKPATTQNGQLVIQAWLKESGLDFPELVIENGSGLSRNEAISAEHLTQLLVMARKLPTADLFYQSLPAAGVDGTMKNRLITQLRKFLHLKKKPEVRIKTGSLADVRAISGYVMTKSGKMYAVTSFINHPNAWRGLEAHDQLLAWLLEDGPEPKLAR</sequence>
<feature type="signal peptide" evidence="3">
    <location>
        <begin position="1"/>
        <end position="29"/>
    </location>
</feature>
<organism evidence="4 5">
    <name type="scientific">Polynucleobacter brandtiae</name>
    <dbReference type="NCBI Taxonomy" id="1938816"/>
    <lineage>
        <taxon>Bacteria</taxon>
        <taxon>Pseudomonadati</taxon>
        <taxon>Pseudomonadota</taxon>
        <taxon>Betaproteobacteria</taxon>
        <taxon>Burkholderiales</taxon>
        <taxon>Burkholderiaceae</taxon>
        <taxon>Polynucleobacter</taxon>
    </lineage>
</organism>
<dbReference type="Gene3D" id="3.40.710.10">
    <property type="entry name" value="DD-peptidase/beta-lactamase superfamily"/>
    <property type="match status" value="1"/>
</dbReference>
<dbReference type="Pfam" id="PF02113">
    <property type="entry name" value="Peptidase_S13"/>
    <property type="match status" value="1"/>
</dbReference>
<dbReference type="SUPFAM" id="SSF56601">
    <property type="entry name" value="beta-lactamase/transpeptidase-like"/>
    <property type="match status" value="1"/>
</dbReference>
<dbReference type="AlphaFoldDB" id="A0A2M8VQ34"/>
<keyword evidence="2" id="KW-0378">Hydrolase</keyword>
<dbReference type="InterPro" id="IPR012338">
    <property type="entry name" value="Beta-lactam/transpept-like"/>
</dbReference>
<evidence type="ECO:0000313" key="5">
    <source>
        <dbReference type="Proteomes" id="UP000229366"/>
    </source>
</evidence>
<dbReference type="GO" id="GO:0000270">
    <property type="term" value="P:peptidoglycan metabolic process"/>
    <property type="evidence" value="ECO:0007669"/>
    <property type="project" value="TreeGrafter"/>
</dbReference>
<dbReference type="Proteomes" id="UP000229366">
    <property type="component" value="Unassembled WGS sequence"/>
</dbReference>
<evidence type="ECO:0000313" key="4">
    <source>
        <dbReference type="EMBL" id="PJI79272.1"/>
    </source>
</evidence>
<comment type="caution">
    <text evidence="4">The sequence shown here is derived from an EMBL/GenBank/DDBJ whole genome shotgun (WGS) entry which is preliminary data.</text>
</comment>
<name>A0A2M8VQ34_9BURK</name>
<dbReference type="EMBL" id="PGTX01000003">
    <property type="protein sequence ID" value="PJI79272.1"/>
    <property type="molecule type" value="Genomic_DNA"/>
</dbReference>
<dbReference type="InterPro" id="IPR000667">
    <property type="entry name" value="Peptidase_S13"/>
</dbReference>
<comment type="similarity">
    <text evidence="1">Belongs to the peptidase S13 family.</text>
</comment>
<gene>
    <name evidence="4" type="ORF">B0G85_1376</name>
</gene>
<feature type="chain" id="PRO_5014663693" evidence="3">
    <location>
        <begin position="30"/>
        <end position="519"/>
    </location>
</feature>
<dbReference type="RefSeq" id="WP_100379697.1">
    <property type="nucleotide sequence ID" value="NZ_CBCSBW010000003.1"/>
</dbReference>
<evidence type="ECO:0000256" key="1">
    <source>
        <dbReference type="ARBA" id="ARBA00006096"/>
    </source>
</evidence>
<dbReference type="PRINTS" id="PR00922">
    <property type="entry name" value="DADACBPTASE3"/>
</dbReference>
<evidence type="ECO:0000256" key="2">
    <source>
        <dbReference type="ARBA" id="ARBA00022801"/>
    </source>
</evidence>
<dbReference type="Gene3D" id="3.50.80.20">
    <property type="entry name" value="D-Ala-D-Ala carboxypeptidase C, peptidase S13"/>
    <property type="match status" value="1"/>
</dbReference>
<accession>A0A2M8VQ34</accession>
<protein>
    <submittedName>
        <fullName evidence="4">D-alanyl-D-alanine carboxypeptidase/D-alanyl-D-alanine-endopeptidase (Penicillin-binding protein 4)</fullName>
    </submittedName>
</protein>
<dbReference type="OrthoDB" id="9802627at2"/>
<keyword evidence="4" id="KW-0645">Protease</keyword>
<proteinExistence type="inferred from homology"/>
<reference evidence="4 5" key="1">
    <citation type="submission" date="2017-11" db="EMBL/GenBank/DDBJ databases">
        <title>Genomic Encyclopedia of Type Strains, Phase III (KMG-III): the genomes of soil and plant-associated and newly described type strains.</title>
        <authorList>
            <person name="Whitman W."/>
        </authorList>
    </citation>
    <scope>NUCLEOTIDE SEQUENCE [LARGE SCALE GENOMIC DNA]</scope>
    <source>
        <strain evidence="4 5">UB-Domo-W1</strain>
    </source>
</reference>
<dbReference type="NCBIfam" id="TIGR00666">
    <property type="entry name" value="PBP4"/>
    <property type="match status" value="1"/>
</dbReference>
<keyword evidence="4" id="KW-0121">Carboxypeptidase</keyword>
<keyword evidence="5" id="KW-1185">Reference proteome</keyword>
<evidence type="ECO:0000256" key="3">
    <source>
        <dbReference type="SAM" id="SignalP"/>
    </source>
</evidence>